<organism evidence="5 6">
    <name type="scientific">Algivirga pacifica</name>
    <dbReference type="NCBI Taxonomy" id="1162670"/>
    <lineage>
        <taxon>Bacteria</taxon>
        <taxon>Pseudomonadati</taxon>
        <taxon>Bacteroidota</taxon>
        <taxon>Cytophagia</taxon>
        <taxon>Cytophagales</taxon>
        <taxon>Flammeovirgaceae</taxon>
        <taxon>Algivirga</taxon>
    </lineage>
</organism>
<evidence type="ECO:0000256" key="2">
    <source>
        <dbReference type="ARBA" id="ARBA00023125"/>
    </source>
</evidence>
<dbReference type="InterPro" id="IPR020449">
    <property type="entry name" value="Tscrpt_reg_AraC-type_HTH"/>
</dbReference>
<keyword evidence="6" id="KW-1185">Reference proteome</keyword>
<sequence length="294" mass="34180">MKDFIPTYSLDNFNRASSSKKASYQVEVFDANRHFKVQYPHRHDFFEVLFLTQGTGNHIIDDKVYAITPPCIFFLSPGQAHKLELSKDIKGYIFLFTSEFYLLHKTNKNKLLELPFFFNVQHENAPLLISSPNDLSFIQMLFEKGCEQIKQGTDEIEIMNSLLDLLLNYCNHIYPREMKEIASSKGQLLVRKFRQLIEEMYHTNAGIQQYADALNITPNHLTQTVRQVTGRTSSDLIKDKMLLEIKRLLIHTDLTATEIAHQLNYSDQSYFTKFFKKATGVTPTEFRKKSMKST</sequence>
<name>A0ABP9DJ23_9BACT</name>
<evidence type="ECO:0000313" key="5">
    <source>
        <dbReference type="EMBL" id="GAA4844009.1"/>
    </source>
</evidence>
<dbReference type="SMART" id="SM00342">
    <property type="entry name" value="HTH_ARAC"/>
    <property type="match status" value="1"/>
</dbReference>
<dbReference type="InterPro" id="IPR009057">
    <property type="entry name" value="Homeodomain-like_sf"/>
</dbReference>
<dbReference type="PANTHER" id="PTHR43280">
    <property type="entry name" value="ARAC-FAMILY TRANSCRIPTIONAL REGULATOR"/>
    <property type="match status" value="1"/>
</dbReference>
<evidence type="ECO:0000256" key="3">
    <source>
        <dbReference type="ARBA" id="ARBA00023163"/>
    </source>
</evidence>
<keyword evidence="3" id="KW-0804">Transcription</keyword>
<dbReference type="Proteomes" id="UP001500298">
    <property type="component" value="Unassembled WGS sequence"/>
</dbReference>
<gene>
    <name evidence="5" type="ORF">GCM10023331_31220</name>
</gene>
<evidence type="ECO:0000256" key="1">
    <source>
        <dbReference type="ARBA" id="ARBA00023015"/>
    </source>
</evidence>
<dbReference type="EMBL" id="BAABJX010000048">
    <property type="protein sequence ID" value="GAA4844009.1"/>
    <property type="molecule type" value="Genomic_DNA"/>
</dbReference>
<keyword evidence="2" id="KW-0238">DNA-binding</keyword>
<feature type="domain" description="HTH araC/xylS-type" evidence="4">
    <location>
        <begin position="191"/>
        <end position="289"/>
    </location>
</feature>
<dbReference type="PROSITE" id="PS01124">
    <property type="entry name" value="HTH_ARAC_FAMILY_2"/>
    <property type="match status" value="1"/>
</dbReference>
<dbReference type="InterPro" id="IPR018060">
    <property type="entry name" value="HTH_AraC"/>
</dbReference>
<comment type="caution">
    <text evidence="5">The sequence shown here is derived from an EMBL/GenBank/DDBJ whole genome shotgun (WGS) entry which is preliminary data.</text>
</comment>
<protein>
    <submittedName>
        <fullName evidence="5">Helix-turn-helix transcriptional regulator</fullName>
    </submittedName>
</protein>
<evidence type="ECO:0000313" key="6">
    <source>
        <dbReference type="Proteomes" id="UP001500298"/>
    </source>
</evidence>
<proteinExistence type="predicted"/>
<accession>A0ABP9DJ23</accession>
<dbReference type="SUPFAM" id="SSF51215">
    <property type="entry name" value="Regulatory protein AraC"/>
    <property type="match status" value="1"/>
</dbReference>
<evidence type="ECO:0000259" key="4">
    <source>
        <dbReference type="PROSITE" id="PS01124"/>
    </source>
</evidence>
<dbReference type="InterPro" id="IPR003313">
    <property type="entry name" value="AraC-bd"/>
</dbReference>
<dbReference type="Pfam" id="PF02311">
    <property type="entry name" value="AraC_binding"/>
    <property type="match status" value="1"/>
</dbReference>
<dbReference type="Pfam" id="PF12833">
    <property type="entry name" value="HTH_18"/>
    <property type="match status" value="1"/>
</dbReference>
<dbReference type="Gene3D" id="2.60.120.10">
    <property type="entry name" value="Jelly Rolls"/>
    <property type="match status" value="1"/>
</dbReference>
<dbReference type="PRINTS" id="PR00032">
    <property type="entry name" value="HTHARAC"/>
</dbReference>
<dbReference type="SUPFAM" id="SSF46689">
    <property type="entry name" value="Homeodomain-like"/>
    <property type="match status" value="1"/>
</dbReference>
<dbReference type="InterPro" id="IPR014710">
    <property type="entry name" value="RmlC-like_jellyroll"/>
</dbReference>
<reference evidence="6" key="1">
    <citation type="journal article" date="2019" name="Int. J. Syst. Evol. Microbiol.">
        <title>The Global Catalogue of Microorganisms (GCM) 10K type strain sequencing project: providing services to taxonomists for standard genome sequencing and annotation.</title>
        <authorList>
            <consortium name="The Broad Institute Genomics Platform"/>
            <consortium name="The Broad Institute Genome Sequencing Center for Infectious Disease"/>
            <person name="Wu L."/>
            <person name="Ma J."/>
        </authorList>
    </citation>
    <scope>NUCLEOTIDE SEQUENCE [LARGE SCALE GENOMIC DNA]</scope>
    <source>
        <strain evidence="6">JCM 18326</strain>
    </source>
</reference>
<dbReference type="RefSeq" id="WP_345373453.1">
    <property type="nucleotide sequence ID" value="NZ_BAABJX010000048.1"/>
</dbReference>
<dbReference type="Gene3D" id="1.10.10.60">
    <property type="entry name" value="Homeodomain-like"/>
    <property type="match status" value="2"/>
</dbReference>
<dbReference type="InterPro" id="IPR037923">
    <property type="entry name" value="HTH-like"/>
</dbReference>
<keyword evidence="1" id="KW-0805">Transcription regulation</keyword>
<dbReference type="PANTHER" id="PTHR43280:SF32">
    <property type="entry name" value="TRANSCRIPTIONAL REGULATORY PROTEIN"/>
    <property type="match status" value="1"/>
</dbReference>